<evidence type="ECO:0000313" key="3">
    <source>
        <dbReference type="Proteomes" id="UP000642488"/>
    </source>
</evidence>
<dbReference type="Proteomes" id="UP000642488">
    <property type="component" value="Unassembled WGS sequence"/>
</dbReference>
<feature type="chain" id="PRO_5037243932" description="Secreted protein" evidence="1">
    <location>
        <begin position="25"/>
        <end position="179"/>
    </location>
</feature>
<dbReference type="RefSeq" id="WP_198916556.1">
    <property type="nucleotide sequence ID" value="NZ_JAEKPD010000010.1"/>
</dbReference>
<accession>A0A934MEE6</accession>
<keyword evidence="1" id="KW-0732">Signal</keyword>
<gene>
    <name evidence="2" type="ORF">ILP92_11555</name>
</gene>
<evidence type="ECO:0000256" key="1">
    <source>
        <dbReference type="SAM" id="SignalP"/>
    </source>
</evidence>
<feature type="signal peptide" evidence="1">
    <location>
        <begin position="1"/>
        <end position="24"/>
    </location>
</feature>
<dbReference type="AlphaFoldDB" id="A0A934MEE6"/>
<keyword evidence="3" id="KW-1185">Reference proteome</keyword>
<dbReference type="EMBL" id="JAEKPD010000010">
    <property type="protein sequence ID" value="MBJ3763381.1"/>
    <property type="molecule type" value="Genomic_DNA"/>
</dbReference>
<evidence type="ECO:0000313" key="2">
    <source>
        <dbReference type="EMBL" id="MBJ3763381.1"/>
    </source>
</evidence>
<reference evidence="2" key="1">
    <citation type="submission" date="2020-12" db="EMBL/GenBank/DDBJ databases">
        <title>Bacterial taxonomy.</title>
        <authorList>
            <person name="Pan X."/>
        </authorList>
    </citation>
    <scope>NUCLEOTIDE SEQUENCE</scope>
    <source>
        <strain evidence="2">KCTC 52957</strain>
    </source>
</reference>
<protein>
    <recommendedName>
        <fullName evidence="4">Secreted protein</fullName>
    </recommendedName>
</protein>
<name>A0A934MEE6_9RHOB</name>
<sequence>MRRFILLATAGACLLPGLAGIARAADVTADELMDRLKGVAPEAVLEYATLLHIPAEGDPQVVQEGTNGWTCMYPGTDPMCADAQAVSWAQAFMGQTEPPETVGFIYMLLGDEGASNIDPYAAGETADNQWVQTGPHVMIVGAGARPLYDTYPQTVPDEAGLPWVMWPDTPYAHLMIPVE</sequence>
<proteinExistence type="predicted"/>
<evidence type="ECO:0008006" key="4">
    <source>
        <dbReference type="Google" id="ProtNLM"/>
    </source>
</evidence>
<organism evidence="2 3">
    <name type="scientific">Palleronia pontilimi</name>
    <dbReference type="NCBI Taxonomy" id="1964209"/>
    <lineage>
        <taxon>Bacteria</taxon>
        <taxon>Pseudomonadati</taxon>
        <taxon>Pseudomonadota</taxon>
        <taxon>Alphaproteobacteria</taxon>
        <taxon>Rhodobacterales</taxon>
        <taxon>Roseobacteraceae</taxon>
        <taxon>Palleronia</taxon>
    </lineage>
</organism>
<comment type="caution">
    <text evidence="2">The sequence shown here is derived from an EMBL/GenBank/DDBJ whole genome shotgun (WGS) entry which is preliminary data.</text>
</comment>